<gene>
    <name evidence="2" type="ORF">BDP81DRAFT_426415</name>
</gene>
<feature type="signal peptide" evidence="1">
    <location>
        <begin position="1"/>
        <end position="18"/>
    </location>
</feature>
<protein>
    <submittedName>
        <fullName evidence="2">Uncharacterized protein</fullName>
    </submittedName>
</protein>
<reference evidence="2" key="1">
    <citation type="submission" date="2021-06" db="EMBL/GenBank/DDBJ databases">
        <title>Comparative genomics, transcriptomics and evolutionary studies reveal genomic signatures of adaptation to plant cell wall in hemibiotrophic fungi.</title>
        <authorList>
            <consortium name="DOE Joint Genome Institute"/>
            <person name="Baroncelli R."/>
            <person name="Diaz J.F."/>
            <person name="Benocci T."/>
            <person name="Peng M."/>
            <person name="Battaglia E."/>
            <person name="Haridas S."/>
            <person name="Andreopoulos W."/>
            <person name="Labutti K."/>
            <person name="Pangilinan J."/>
            <person name="Floch G.L."/>
            <person name="Makela M.R."/>
            <person name="Henrissat B."/>
            <person name="Grigoriev I.V."/>
            <person name="Crouch J.A."/>
            <person name="De Vries R.P."/>
            <person name="Sukno S.A."/>
            <person name="Thon M.R."/>
        </authorList>
    </citation>
    <scope>NUCLEOTIDE SEQUENCE</scope>
    <source>
        <strain evidence="2">CBS 102054</strain>
    </source>
</reference>
<sequence>MRCVLCWLVGSIFSILHYLEHPPTVREIDARDASAANAISTWEARRLPAQRVRA</sequence>
<keyword evidence="1" id="KW-0732">Signal</keyword>
<dbReference type="RefSeq" id="XP_060445598.1">
    <property type="nucleotide sequence ID" value="XM_060590291.1"/>
</dbReference>
<evidence type="ECO:0000256" key="1">
    <source>
        <dbReference type="SAM" id="SignalP"/>
    </source>
</evidence>
<proteinExistence type="predicted"/>
<organism evidence="2 3">
    <name type="scientific">Colletotrichum phormii</name>
    <dbReference type="NCBI Taxonomy" id="359342"/>
    <lineage>
        <taxon>Eukaryota</taxon>
        <taxon>Fungi</taxon>
        <taxon>Dikarya</taxon>
        <taxon>Ascomycota</taxon>
        <taxon>Pezizomycotina</taxon>
        <taxon>Sordariomycetes</taxon>
        <taxon>Hypocreomycetidae</taxon>
        <taxon>Glomerellales</taxon>
        <taxon>Glomerellaceae</taxon>
        <taxon>Colletotrichum</taxon>
        <taxon>Colletotrichum acutatum species complex</taxon>
    </lineage>
</organism>
<evidence type="ECO:0000313" key="2">
    <source>
        <dbReference type="EMBL" id="KAK1636991.1"/>
    </source>
</evidence>
<accession>A0AAI9ZRS9</accession>
<comment type="caution">
    <text evidence="2">The sequence shown here is derived from an EMBL/GenBank/DDBJ whole genome shotgun (WGS) entry which is preliminary data.</text>
</comment>
<dbReference type="EMBL" id="JAHMHQ010000009">
    <property type="protein sequence ID" value="KAK1636991.1"/>
    <property type="molecule type" value="Genomic_DNA"/>
</dbReference>
<dbReference type="GeneID" id="85475153"/>
<dbReference type="AlphaFoldDB" id="A0AAI9ZRS9"/>
<keyword evidence="3" id="KW-1185">Reference proteome</keyword>
<evidence type="ECO:0000313" key="3">
    <source>
        <dbReference type="Proteomes" id="UP001243989"/>
    </source>
</evidence>
<dbReference type="Proteomes" id="UP001243989">
    <property type="component" value="Unassembled WGS sequence"/>
</dbReference>
<feature type="chain" id="PRO_5042562626" evidence="1">
    <location>
        <begin position="19"/>
        <end position="54"/>
    </location>
</feature>
<name>A0AAI9ZRS9_9PEZI</name>